<evidence type="ECO:0000313" key="4">
    <source>
        <dbReference type="Proteomes" id="UP000031307"/>
    </source>
</evidence>
<organism evidence="3 4">
    <name type="scientific">Parachlamydia acanthamoebae</name>
    <dbReference type="NCBI Taxonomy" id="83552"/>
    <lineage>
        <taxon>Bacteria</taxon>
        <taxon>Pseudomonadati</taxon>
        <taxon>Chlamydiota</taxon>
        <taxon>Chlamydiia</taxon>
        <taxon>Parachlamydiales</taxon>
        <taxon>Parachlamydiaceae</taxon>
        <taxon>Parachlamydia</taxon>
    </lineage>
</organism>
<feature type="domain" description="U-box" evidence="2">
    <location>
        <begin position="154"/>
        <end position="218"/>
    </location>
</feature>
<dbReference type="Proteomes" id="UP000031307">
    <property type="component" value="Unassembled WGS sequence"/>
</dbReference>
<comment type="caution">
    <text evidence="3">The sequence shown here is derived from an EMBL/GenBank/DDBJ whole genome shotgun (WGS) entry which is preliminary data.</text>
</comment>
<proteinExistence type="predicted"/>
<feature type="transmembrane region" description="Helical" evidence="1">
    <location>
        <begin position="51"/>
        <end position="75"/>
    </location>
</feature>
<dbReference type="Pfam" id="PF04564">
    <property type="entry name" value="U-box"/>
    <property type="match status" value="1"/>
</dbReference>
<dbReference type="SUPFAM" id="SSF57850">
    <property type="entry name" value="RING/U-box"/>
    <property type="match status" value="1"/>
</dbReference>
<dbReference type="EMBL" id="JSAM01000116">
    <property type="protein sequence ID" value="KIA76504.1"/>
    <property type="molecule type" value="Genomic_DNA"/>
</dbReference>
<evidence type="ECO:0000313" key="3">
    <source>
        <dbReference type="EMBL" id="KIA76504.1"/>
    </source>
</evidence>
<dbReference type="Gene3D" id="3.30.40.10">
    <property type="entry name" value="Zinc/RING finger domain, C3HC4 (zinc finger)"/>
    <property type="match status" value="1"/>
</dbReference>
<dbReference type="GO" id="GO:0016567">
    <property type="term" value="P:protein ubiquitination"/>
    <property type="evidence" value="ECO:0007669"/>
    <property type="project" value="InterPro"/>
</dbReference>
<evidence type="ECO:0000256" key="1">
    <source>
        <dbReference type="SAM" id="Phobius"/>
    </source>
</evidence>
<protein>
    <recommendedName>
        <fullName evidence="2">U-box domain-containing protein</fullName>
    </recommendedName>
</protein>
<dbReference type="InterPro" id="IPR003613">
    <property type="entry name" value="Ubox_domain"/>
</dbReference>
<keyword evidence="1" id="KW-0812">Transmembrane</keyword>
<dbReference type="GO" id="GO:0004842">
    <property type="term" value="F:ubiquitin-protein transferase activity"/>
    <property type="evidence" value="ECO:0007669"/>
    <property type="project" value="InterPro"/>
</dbReference>
<evidence type="ECO:0000259" key="2">
    <source>
        <dbReference type="Pfam" id="PF04564"/>
    </source>
</evidence>
<name>A0A0C1EIT2_9BACT</name>
<reference evidence="3 4" key="1">
    <citation type="journal article" date="2014" name="Mol. Biol. Evol.">
        <title>Massive expansion of Ubiquitination-related gene families within the Chlamydiae.</title>
        <authorList>
            <person name="Domman D."/>
            <person name="Collingro A."/>
            <person name="Lagkouvardos I."/>
            <person name="Gehre L."/>
            <person name="Weinmaier T."/>
            <person name="Rattei T."/>
            <person name="Subtil A."/>
            <person name="Horn M."/>
        </authorList>
    </citation>
    <scope>NUCLEOTIDE SEQUENCE [LARGE SCALE GENOMIC DNA]</scope>
    <source>
        <strain evidence="3 4">OEW1</strain>
    </source>
</reference>
<sequence length="338" mass="37140">MKVLSEPTRQEPIILDPVNNEAKPLIPDIKGKYSLLSYASATKFKKNKSRVAAVAVGVGLIAGGGAAGALGGGGAGGGIGFAVGGPIGAAIGAAAGSVGGGIMGITAGASATCVSTYIIFKKSTQFQEWKAELIKESIKKAFNDFIGGRENLMELCCQIEGTLFEKPVRAPDGRVYEEKAILQWLRTKPKSALGSPFRICDFEEKDLVYDYKMAAKVADAILNEMNNFNSSGLHPQVRAGLNNLMMDLTIDRDYAMENWMNELTRKRKKESQCLHILLEKFAFLCHEFGVKPDDIDVKCQDLLKKEWDKEAKKHLQWAYDKKKPDEYYDGKHMYEINT</sequence>
<keyword evidence="1" id="KW-1133">Transmembrane helix</keyword>
<accession>A0A0C1EIT2</accession>
<feature type="transmembrane region" description="Helical" evidence="1">
    <location>
        <begin position="87"/>
        <end position="120"/>
    </location>
</feature>
<dbReference type="PATRIC" id="fig|83552.4.peg.2392"/>
<keyword evidence="1" id="KW-0472">Membrane</keyword>
<dbReference type="AlphaFoldDB" id="A0A0C1EIT2"/>
<dbReference type="InterPro" id="IPR013083">
    <property type="entry name" value="Znf_RING/FYVE/PHD"/>
</dbReference>
<gene>
    <name evidence="3" type="ORF">DB43_AF00100</name>
</gene>
<dbReference type="RefSeq" id="WP_013924126.1">
    <property type="nucleotide sequence ID" value="NZ_JSAM01000116.1"/>
</dbReference>